<reference evidence="2 3" key="1">
    <citation type="submission" date="2016-04" db="EMBL/GenBank/DDBJ databases">
        <authorList>
            <person name="Evans L.H."/>
            <person name="Alamgir A."/>
            <person name="Owens N."/>
            <person name="Weber N.D."/>
            <person name="Virtaneva K."/>
            <person name="Barbian K."/>
            <person name="Babar A."/>
            <person name="Rosenke K."/>
        </authorList>
    </citation>
    <scope>NUCLEOTIDE SEQUENCE [LARGE SCALE GENOMIC DNA]</scope>
    <source>
        <strain evidence="2 3">IFM 0406</strain>
    </source>
</reference>
<dbReference type="PANTHER" id="PTHR33336:SF1">
    <property type="entry name" value="(4S)-4-HYDROXY-5-PHOSPHONOOXYPENTANE-2,3-DIONE ISOMERASE"/>
    <property type="match status" value="1"/>
</dbReference>
<protein>
    <submittedName>
        <fullName evidence="2">Antibiotic biosynthesis monooxygenase</fullName>
    </submittedName>
</protein>
<dbReference type="Pfam" id="PF03992">
    <property type="entry name" value="ABM"/>
    <property type="match status" value="1"/>
</dbReference>
<evidence type="ECO:0000313" key="2">
    <source>
        <dbReference type="EMBL" id="KZM75871.1"/>
    </source>
</evidence>
<keyword evidence="3" id="KW-1185">Reference proteome</keyword>
<dbReference type="GO" id="GO:0004497">
    <property type="term" value="F:monooxygenase activity"/>
    <property type="evidence" value="ECO:0007669"/>
    <property type="project" value="UniProtKB-KW"/>
</dbReference>
<accession>A0A164PPJ4</accession>
<dbReference type="InterPro" id="IPR007138">
    <property type="entry name" value="ABM_dom"/>
</dbReference>
<dbReference type="STRING" id="455432.AWN90_20305"/>
<gene>
    <name evidence="2" type="ORF">AWN90_20305</name>
</gene>
<dbReference type="PANTHER" id="PTHR33336">
    <property type="entry name" value="QUINOL MONOOXYGENASE YGIN-RELATED"/>
    <property type="match status" value="1"/>
</dbReference>
<name>A0A164PPJ4_9NOCA</name>
<sequence>MYHVLVQFDVPPAKREEFIAAALGDANGSLANEPGTRRFEVIRDENNPNRVYLDEVYDSAEAFETHCQGEAIERFYELIDNYAYGPNFLFKGHTVEDSGSTVDR</sequence>
<keyword evidence="2" id="KW-0560">Oxidoreductase</keyword>
<dbReference type="GO" id="GO:0005829">
    <property type="term" value="C:cytosol"/>
    <property type="evidence" value="ECO:0007669"/>
    <property type="project" value="TreeGrafter"/>
</dbReference>
<evidence type="ECO:0000313" key="3">
    <source>
        <dbReference type="Proteomes" id="UP000076512"/>
    </source>
</evidence>
<dbReference type="EMBL" id="LWGR01000003">
    <property type="protein sequence ID" value="KZM75871.1"/>
    <property type="molecule type" value="Genomic_DNA"/>
</dbReference>
<comment type="caution">
    <text evidence="2">The sequence shown here is derived from an EMBL/GenBank/DDBJ whole genome shotgun (WGS) entry which is preliminary data.</text>
</comment>
<dbReference type="Proteomes" id="UP000076512">
    <property type="component" value="Unassembled WGS sequence"/>
</dbReference>
<organism evidence="2 3">
    <name type="scientific">Nocardia terpenica</name>
    <dbReference type="NCBI Taxonomy" id="455432"/>
    <lineage>
        <taxon>Bacteria</taxon>
        <taxon>Bacillati</taxon>
        <taxon>Actinomycetota</taxon>
        <taxon>Actinomycetes</taxon>
        <taxon>Mycobacteriales</taxon>
        <taxon>Nocardiaceae</taxon>
        <taxon>Nocardia</taxon>
    </lineage>
</organism>
<dbReference type="Gene3D" id="3.30.70.100">
    <property type="match status" value="1"/>
</dbReference>
<dbReference type="RefSeq" id="WP_067585756.1">
    <property type="nucleotide sequence ID" value="NZ_JABMCZ010000001.1"/>
</dbReference>
<dbReference type="InterPro" id="IPR011008">
    <property type="entry name" value="Dimeric_a/b-barrel"/>
</dbReference>
<dbReference type="InterPro" id="IPR050744">
    <property type="entry name" value="AI-2_Isomerase_LsrG"/>
</dbReference>
<dbReference type="AlphaFoldDB" id="A0A164PPJ4"/>
<keyword evidence="2" id="KW-0503">Monooxygenase</keyword>
<dbReference type="OrthoDB" id="3695636at2"/>
<feature type="domain" description="ABM" evidence="1">
    <location>
        <begin position="2"/>
        <end position="94"/>
    </location>
</feature>
<dbReference type="PROSITE" id="PS51725">
    <property type="entry name" value="ABM"/>
    <property type="match status" value="1"/>
</dbReference>
<proteinExistence type="predicted"/>
<evidence type="ECO:0000259" key="1">
    <source>
        <dbReference type="PROSITE" id="PS51725"/>
    </source>
</evidence>
<dbReference type="SUPFAM" id="SSF54909">
    <property type="entry name" value="Dimeric alpha+beta barrel"/>
    <property type="match status" value="1"/>
</dbReference>